<dbReference type="Proteomes" id="UP000887576">
    <property type="component" value="Unplaced"/>
</dbReference>
<evidence type="ECO:0000313" key="2">
    <source>
        <dbReference type="WBParaSite" id="JU765_v2.g10498.t1"/>
    </source>
</evidence>
<protein>
    <submittedName>
        <fullName evidence="2">Saposin B-type domain-containing protein</fullName>
    </submittedName>
</protein>
<sequence>MIFIYFIPLINIIIAQTINYKNNECLQCKQIFGDARQNIKLSDLTTTKMFENFFLDECFEMQQNRVPYAIYCYELYYNHTDLIYESLLEKVTEDKICQNVQAC</sequence>
<evidence type="ECO:0000313" key="1">
    <source>
        <dbReference type="Proteomes" id="UP000887576"/>
    </source>
</evidence>
<name>A0AC34PVX9_9BILA</name>
<dbReference type="WBParaSite" id="JU765_v2.g10498.t1">
    <property type="protein sequence ID" value="JU765_v2.g10498.t1"/>
    <property type="gene ID" value="JU765_v2.g10498"/>
</dbReference>
<proteinExistence type="predicted"/>
<reference evidence="2" key="1">
    <citation type="submission" date="2022-11" db="UniProtKB">
        <authorList>
            <consortium name="WormBaseParasite"/>
        </authorList>
    </citation>
    <scope>IDENTIFICATION</scope>
</reference>
<accession>A0AC34PVX9</accession>
<organism evidence="1 2">
    <name type="scientific">Panagrolaimus sp. JU765</name>
    <dbReference type="NCBI Taxonomy" id="591449"/>
    <lineage>
        <taxon>Eukaryota</taxon>
        <taxon>Metazoa</taxon>
        <taxon>Ecdysozoa</taxon>
        <taxon>Nematoda</taxon>
        <taxon>Chromadorea</taxon>
        <taxon>Rhabditida</taxon>
        <taxon>Tylenchina</taxon>
        <taxon>Panagrolaimomorpha</taxon>
        <taxon>Panagrolaimoidea</taxon>
        <taxon>Panagrolaimidae</taxon>
        <taxon>Panagrolaimus</taxon>
    </lineage>
</organism>